<proteinExistence type="predicted"/>
<evidence type="ECO:0000313" key="1">
    <source>
        <dbReference type="EMBL" id="QLL62657.1"/>
    </source>
</evidence>
<dbReference type="KEGG" id="emx:FKV68_15025"/>
<dbReference type="Gene3D" id="2.120.10.30">
    <property type="entry name" value="TolB, C-terminal domain"/>
    <property type="match status" value="1"/>
</dbReference>
<sequence>MQRSLLGAGLTNIPPLLTRSAAALLSGFLCLLAPQAATAQGAQEFSTQTGTVRVETLATGLRHPWAVEAMPDGGLIVTERAGRLRILRDGELSAPIEGVPDVAARGQGGLLDVALDPQFATNRVLYLTHSASDGNGYGTVLVRATLSDDQRRLTDVKELFRMSKFTGRGQHFGSRIAIDKDGSLFFGIGDRGQGDRAQDPRDHAGAILHISPDGSIPASNPYRGGTEGRAEIWSKGHRNPQGITFDQGDGKLLTVEHGARGGDEVNNPQPGKNYGWPVITYGKDYSGAEIGEGTAKEGFEQPLYYWDPSIAPGALAVYRGSMFPEWDGDLLVAALKYQLLARLERDESGAITSEERLFDGEFGRIRDVVVAPDGALLMVTDEDNGAVLRVSKAPTQ</sequence>
<dbReference type="Proteomes" id="UP000510721">
    <property type="component" value="Chromosome"/>
</dbReference>
<dbReference type="InterPro" id="IPR012938">
    <property type="entry name" value="Glc/Sorbosone_DH"/>
</dbReference>
<keyword evidence="2" id="KW-1185">Reference proteome</keyword>
<dbReference type="SUPFAM" id="SSF50952">
    <property type="entry name" value="Soluble quinoprotein glucose dehydrogenase"/>
    <property type="match status" value="1"/>
</dbReference>
<dbReference type="RefSeq" id="WP_180938550.1">
    <property type="nucleotide sequence ID" value="NZ_CP041238.1"/>
</dbReference>
<reference evidence="1 2" key="1">
    <citation type="submission" date="2019-06" db="EMBL/GenBank/DDBJ databases">
        <title>Complete genome sequence of Ensifer mexicanus ITTG R7 isolated from nodules of Acacia angustissima (Mill.) Kuntze.</title>
        <authorList>
            <person name="Rincon-Rosales R."/>
            <person name="Rogel M.A."/>
            <person name="Guerrero G."/>
            <person name="Rincon-Molina C.I."/>
            <person name="Lopez-Lopez A."/>
            <person name="Martinez-Romero E."/>
        </authorList>
    </citation>
    <scope>NUCLEOTIDE SEQUENCE [LARGE SCALE GENOMIC DNA]</scope>
    <source>
        <strain evidence="1 2">ITTG R7</strain>
    </source>
</reference>
<organism evidence="1 2">
    <name type="scientific">Sinorhizobium mexicanum</name>
    <dbReference type="NCBI Taxonomy" id="375549"/>
    <lineage>
        <taxon>Bacteria</taxon>
        <taxon>Pseudomonadati</taxon>
        <taxon>Pseudomonadota</taxon>
        <taxon>Alphaproteobacteria</taxon>
        <taxon>Hyphomicrobiales</taxon>
        <taxon>Rhizobiaceae</taxon>
        <taxon>Sinorhizobium/Ensifer group</taxon>
        <taxon>Sinorhizobium</taxon>
    </lineage>
</organism>
<name>A0A859QLP5_9HYPH</name>
<evidence type="ECO:0000313" key="2">
    <source>
        <dbReference type="Proteomes" id="UP000510721"/>
    </source>
</evidence>
<dbReference type="InterPro" id="IPR011042">
    <property type="entry name" value="6-blade_b-propeller_TolB-like"/>
</dbReference>
<dbReference type="AlphaFoldDB" id="A0A859QLP5"/>
<dbReference type="EMBL" id="CP041238">
    <property type="protein sequence ID" value="QLL62657.1"/>
    <property type="molecule type" value="Genomic_DNA"/>
</dbReference>
<protein>
    <submittedName>
        <fullName evidence="1">PQQ-dependent sugar dehydrogenase</fullName>
    </submittedName>
</protein>
<dbReference type="PANTHER" id="PTHR19328:SF75">
    <property type="entry name" value="ALDOSE SUGAR DEHYDROGENASE YLII"/>
    <property type="match status" value="1"/>
</dbReference>
<accession>A0A859QLP5</accession>
<dbReference type="InterPro" id="IPR011041">
    <property type="entry name" value="Quinoprot_gluc/sorb_DH_b-prop"/>
</dbReference>
<dbReference type="PANTHER" id="PTHR19328">
    <property type="entry name" value="HEDGEHOG-INTERACTING PROTEIN"/>
    <property type="match status" value="1"/>
</dbReference>
<gene>
    <name evidence="1" type="ORF">FKV68_15025</name>
</gene>
<dbReference type="Pfam" id="PF07995">
    <property type="entry name" value="GSDH"/>
    <property type="match status" value="1"/>
</dbReference>